<dbReference type="EMBL" id="JAHLFE010000187">
    <property type="protein sequence ID" value="MBU3845007.1"/>
    <property type="molecule type" value="Genomic_DNA"/>
</dbReference>
<dbReference type="Proteomes" id="UP000733611">
    <property type="component" value="Unassembled WGS sequence"/>
</dbReference>
<dbReference type="InterPro" id="IPR004843">
    <property type="entry name" value="Calcineurin-like_PHP"/>
</dbReference>
<proteinExistence type="predicted"/>
<protein>
    <submittedName>
        <fullName evidence="2">Metallophosphoesterase</fullName>
    </submittedName>
</protein>
<gene>
    <name evidence="2" type="ORF">H9847_09150</name>
</gene>
<evidence type="ECO:0000259" key="1">
    <source>
        <dbReference type="Pfam" id="PF00149"/>
    </source>
</evidence>
<reference evidence="2" key="2">
    <citation type="submission" date="2021-04" db="EMBL/GenBank/DDBJ databases">
        <authorList>
            <person name="Gilroy R."/>
        </authorList>
    </citation>
    <scope>NUCLEOTIDE SEQUENCE</scope>
    <source>
        <strain evidence="2">378</strain>
    </source>
</reference>
<evidence type="ECO:0000313" key="3">
    <source>
        <dbReference type="Proteomes" id="UP000733611"/>
    </source>
</evidence>
<dbReference type="Pfam" id="PF00149">
    <property type="entry name" value="Metallophos"/>
    <property type="match status" value="1"/>
</dbReference>
<dbReference type="SUPFAM" id="SSF56300">
    <property type="entry name" value="Metallo-dependent phosphatases"/>
    <property type="match status" value="1"/>
</dbReference>
<comment type="caution">
    <text evidence="2">The sequence shown here is derived from an EMBL/GenBank/DDBJ whole genome shotgun (WGS) entry which is preliminary data.</text>
</comment>
<name>A0A948WZX2_9GAMM</name>
<accession>A0A948WZX2</accession>
<dbReference type="Gene3D" id="3.60.21.10">
    <property type="match status" value="1"/>
</dbReference>
<organism evidence="2 3">
    <name type="scientific">Candidatus Anaerobiospirillum pullicola</name>
    <dbReference type="NCBI Taxonomy" id="2838451"/>
    <lineage>
        <taxon>Bacteria</taxon>
        <taxon>Pseudomonadati</taxon>
        <taxon>Pseudomonadota</taxon>
        <taxon>Gammaproteobacteria</taxon>
        <taxon>Aeromonadales</taxon>
        <taxon>Succinivibrionaceae</taxon>
        <taxon>Anaerobiospirillum</taxon>
    </lineage>
</organism>
<reference evidence="2" key="1">
    <citation type="journal article" date="2021" name="PeerJ">
        <title>Extensive microbial diversity within the chicken gut microbiome revealed by metagenomics and culture.</title>
        <authorList>
            <person name="Gilroy R."/>
            <person name="Ravi A."/>
            <person name="Getino M."/>
            <person name="Pursley I."/>
            <person name="Horton D.L."/>
            <person name="Alikhan N.F."/>
            <person name="Baker D."/>
            <person name="Gharbi K."/>
            <person name="Hall N."/>
            <person name="Watson M."/>
            <person name="Adriaenssens E.M."/>
            <person name="Foster-Nyarko E."/>
            <person name="Jarju S."/>
            <person name="Secka A."/>
            <person name="Antonio M."/>
            <person name="Oren A."/>
            <person name="Chaudhuri R.R."/>
            <person name="La Ragione R."/>
            <person name="Hildebrand F."/>
            <person name="Pallen M.J."/>
        </authorList>
    </citation>
    <scope>NUCLEOTIDE SEQUENCE</scope>
    <source>
        <strain evidence="2">378</strain>
    </source>
</reference>
<sequence>MNFFTADLHFGHANIIKYCKRPFTDVAAMDRALIANWNSRVGADDDVWILGDLTMQAPQGANNYLRQLKGRKHLILGNHDNFAHKARGTELLDEVCSYKELKLQTSPYTAILCHYPLLFWNGSHSGTSIMLYGHIHNSFEPNAVTALLYNALNVGVDCCGYIPLSEKEVLTRIAAHNQAMRYSLNKPETQVPLAELARLHHGANAEDSKRS</sequence>
<dbReference type="InterPro" id="IPR029052">
    <property type="entry name" value="Metallo-depent_PP-like"/>
</dbReference>
<dbReference type="AlphaFoldDB" id="A0A948WZX2"/>
<evidence type="ECO:0000313" key="2">
    <source>
        <dbReference type="EMBL" id="MBU3845007.1"/>
    </source>
</evidence>
<feature type="domain" description="Calcineurin-like phosphoesterase" evidence="1">
    <location>
        <begin position="4"/>
        <end position="136"/>
    </location>
</feature>